<accession>A0ACC2NJ45</accession>
<dbReference type="Proteomes" id="UP001239111">
    <property type="component" value="Chromosome 3"/>
</dbReference>
<name>A0ACC2NJ45_9HYME</name>
<comment type="caution">
    <text evidence="1">The sequence shown here is derived from an EMBL/GenBank/DDBJ whole genome shotgun (WGS) entry which is preliminary data.</text>
</comment>
<evidence type="ECO:0000313" key="2">
    <source>
        <dbReference type="Proteomes" id="UP001239111"/>
    </source>
</evidence>
<organism evidence="1 2">
    <name type="scientific">Eretmocerus hayati</name>
    <dbReference type="NCBI Taxonomy" id="131215"/>
    <lineage>
        <taxon>Eukaryota</taxon>
        <taxon>Metazoa</taxon>
        <taxon>Ecdysozoa</taxon>
        <taxon>Arthropoda</taxon>
        <taxon>Hexapoda</taxon>
        <taxon>Insecta</taxon>
        <taxon>Pterygota</taxon>
        <taxon>Neoptera</taxon>
        <taxon>Endopterygota</taxon>
        <taxon>Hymenoptera</taxon>
        <taxon>Apocrita</taxon>
        <taxon>Proctotrupomorpha</taxon>
        <taxon>Chalcidoidea</taxon>
        <taxon>Aphelinidae</taxon>
        <taxon>Aphelininae</taxon>
        <taxon>Eretmocerus</taxon>
    </lineage>
</organism>
<sequence length="212" mass="23718">MSRERGIPATEVYNTKRQNDGGYGVGRWGEHRNDGRRREDYNHDSSKYQRNGSAQVGLEYAMIGVGENMTTIIVTPTVTVMSAIETVIVMVVMKIGVAKRTLVQLRVVLVKIRGVAMNTTTITGGSAVKIMEKEIAEATIEVPSSGTIIFSASSRDTTPEAMEIQTHMVIRTVMMQDIRIEVIETRRMMARGIKEWIGKILIMAQWNEIEDI</sequence>
<protein>
    <submittedName>
        <fullName evidence="1">Uncharacterized protein</fullName>
    </submittedName>
</protein>
<gene>
    <name evidence="1" type="ORF">QAD02_002403</name>
</gene>
<proteinExistence type="predicted"/>
<dbReference type="EMBL" id="CM056743">
    <property type="protein sequence ID" value="KAJ8671144.1"/>
    <property type="molecule type" value="Genomic_DNA"/>
</dbReference>
<reference evidence="1" key="1">
    <citation type="submission" date="2023-04" db="EMBL/GenBank/DDBJ databases">
        <title>A chromosome-level genome assembly of the parasitoid wasp Eretmocerus hayati.</title>
        <authorList>
            <person name="Zhong Y."/>
            <person name="Liu S."/>
            <person name="Liu Y."/>
        </authorList>
    </citation>
    <scope>NUCLEOTIDE SEQUENCE</scope>
    <source>
        <strain evidence="1">ZJU_SS_LIU_2023</strain>
    </source>
</reference>
<evidence type="ECO:0000313" key="1">
    <source>
        <dbReference type="EMBL" id="KAJ8671144.1"/>
    </source>
</evidence>
<keyword evidence="2" id="KW-1185">Reference proteome</keyword>